<dbReference type="InterPro" id="IPR005064">
    <property type="entry name" value="BUG"/>
</dbReference>
<accession>A0AAE5X4R1</accession>
<evidence type="ECO:0000313" key="4">
    <source>
        <dbReference type="EMBL" id="RXH09625.1"/>
    </source>
</evidence>
<protein>
    <submittedName>
        <fullName evidence="3">Tripartite tricarboxylate transporter substrate binding protein</fullName>
    </submittedName>
</protein>
<proteinExistence type="inferred from homology"/>
<organism evidence="3 5">
    <name type="scientific">Bradyrhizobium guangzhouense</name>
    <dbReference type="NCBI Taxonomy" id="1325095"/>
    <lineage>
        <taxon>Bacteria</taxon>
        <taxon>Pseudomonadati</taxon>
        <taxon>Pseudomonadota</taxon>
        <taxon>Alphaproteobacteria</taxon>
        <taxon>Hyphomicrobiales</taxon>
        <taxon>Nitrobacteraceae</taxon>
        <taxon>Bradyrhizobium</taxon>
    </lineage>
</organism>
<dbReference type="KEGG" id="bgz:XH91_27100"/>
<reference evidence="4 6" key="2">
    <citation type="submission" date="2018-10" db="EMBL/GenBank/DDBJ databases">
        <title>Bradyrhizobium sp. nov., effective nodules isolated from peanut in China.</title>
        <authorList>
            <person name="Li Y."/>
        </authorList>
    </citation>
    <scope>NUCLEOTIDE SEQUENCE [LARGE SCALE GENOMIC DNA]</scope>
    <source>
        <strain evidence="4 6">CCBAU 53426</strain>
    </source>
</reference>
<dbReference type="PANTHER" id="PTHR42928">
    <property type="entry name" value="TRICARBOXYLATE-BINDING PROTEIN"/>
    <property type="match status" value="1"/>
</dbReference>
<gene>
    <name evidence="4" type="ORF">EAS56_25295</name>
    <name evidence="3" type="ORF">XH91_27100</name>
</gene>
<dbReference type="PROSITE" id="PS51318">
    <property type="entry name" value="TAT"/>
    <property type="match status" value="1"/>
</dbReference>
<sequence>MTSSRRQFLRFATGVAAPALLSGPAWAQTYPARPVRIMVGFAAGGPNDILARLLGEWWSERLGQQFIVENRPGAGSNLATEAVVRAPPDGYTLLLVGSPNAINATLYENLDFNFLRDIAPVAGLTRGALVMVIHPSVPAHTIPEFIAYAKANPGKLSYGSGGVGGITHIAAELFKQAAGGLDLQHVPYRGVAPAITDLLGGQVQVVFVNLAPSIGYIASGRLRALGLTTAKRSEALPDVPVIGEFVPGYEASSVFGIGAPKDTPAPTIDKLNMEANAALADPGFRMRLRALDATELGGSPVDFGKLMAAETEKWARVISLAKIRPE</sequence>
<dbReference type="Proteomes" id="UP000290401">
    <property type="component" value="Unassembled WGS sequence"/>
</dbReference>
<evidence type="ECO:0000313" key="3">
    <source>
        <dbReference type="EMBL" id="QAU48663.1"/>
    </source>
</evidence>
<evidence type="ECO:0000256" key="2">
    <source>
        <dbReference type="SAM" id="SignalP"/>
    </source>
</evidence>
<dbReference type="Proteomes" id="UP000288972">
    <property type="component" value="Chromosome"/>
</dbReference>
<dbReference type="EMBL" id="CP030053">
    <property type="protein sequence ID" value="QAU48663.1"/>
    <property type="molecule type" value="Genomic_DNA"/>
</dbReference>
<dbReference type="EMBL" id="RDQZ01000024">
    <property type="protein sequence ID" value="RXH09625.1"/>
    <property type="molecule type" value="Genomic_DNA"/>
</dbReference>
<dbReference type="Gene3D" id="3.40.190.10">
    <property type="entry name" value="Periplasmic binding protein-like II"/>
    <property type="match status" value="1"/>
</dbReference>
<comment type="similarity">
    <text evidence="1">Belongs to the UPF0065 (bug) family.</text>
</comment>
<dbReference type="InterPro" id="IPR006311">
    <property type="entry name" value="TAT_signal"/>
</dbReference>
<reference evidence="3 5" key="1">
    <citation type="submission" date="2018-06" db="EMBL/GenBank/DDBJ databases">
        <title>Comparative genomics of rhizobia nodulating Arachis hypogaea in China.</title>
        <authorList>
            <person name="Li Y."/>
        </authorList>
    </citation>
    <scope>NUCLEOTIDE SEQUENCE [LARGE SCALE GENOMIC DNA]</scope>
    <source>
        <strain evidence="3 5">CCBAU 51670</strain>
    </source>
</reference>
<evidence type="ECO:0000313" key="5">
    <source>
        <dbReference type="Proteomes" id="UP000288972"/>
    </source>
</evidence>
<keyword evidence="6" id="KW-1185">Reference proteome</keyword>
<name>A0AAE5X4R1_9BRAD</name>
<keyword evidence="2" id="KW-0732">Signal</keyword>
<dbReference type="PANTHER" id="PTHR42928:SF5">
    <property type="entry name" value="BLR1237 PROTEIN"/>
    <property type="match status" value="1"/>
</dbReference>
<dbReference type="Pfam" id="PF03401">
    <property type="entry name" value="TctC"/>
    <property type="match status" value="1"/>
</dbReference>
<feature type="chain" id="PRO_5041980551" evidence="2">
    <location>
        <begin position="28"/>
        <end position="326"/>
    </location>
</feature>
<dbReference type="Gene3D" id="3.40.190.150">
    <property type="entry name" value="Bordetella uptake gene, domain 1"/>
    <property type="match status" value="1"/>
</dbReference>
<evidence type="ECO:0000256" key="1">
    <source>
        <dbReference type="ARBA" id="ARBA00006987"/>
    </source>
</evidence>
<dbReference type="AlphaFoldDB" id="A0AAE5X4R1"/>
<evidence type="ECO:0000313" key="6">
    <source>
        <dbReference type="Proteomes" id="UP000290401"/>
    </source>
</evidence>
<dbReference type="InterPro" id="IPR042100">
    <property type="entry name" value="Bug_dom1"/>
</dbReference>
<feature type="signal peptide" evidence="2">
    <location>
        <begin position="1"/>
        <end position="27"/>
    </location>
</feature>
<dbReference type="CDD" id="cd13578">
    <property type="entry name" value="PBP2_Bug27"/>
    <property type="match status" value="1"/>
</dbReference>
<dbReference type="SUPFAM" id="SSF53850">
    <property type="entry name" value="Periplasmic binding protein-like II"/>
    <property type="match status" value="1"/>
</dbReference>
<dbReference type="RefSeq" id="WP_128953419.1">
    <property type="nucleotide sequence ID" value="NZ_CP030053.1"/>
</dbReference>
<dbReference type="PIRSF" id="PIRSF017082">
    <property type="entry name" value="YflP"/>
    <property type="match status" value="1"/>
</dbReference>